<evidence type="ECO:0000313" key="4">
    <source>
        <dbReference type="RefSeq" id="XP_025836267.1"/>
    </source>
</evidence>
<dbReference type="SMART" id="SM00320">
    <property type="entry name" value="WD40"/>
    <property type="match status" value="3"/>
</dbReference>
<feature type="coiled-coil region" evidence="2">
    <location>
        <begin position="988"/>
        <end position="1043"/>
    </location>
</feature>
<dbReference type="PANTHER" id="PTHR32215:SF0">
    <property type="entry name" value="CILIA- AND FLAGELLA-ASSOCIATED PROTEIN 57"/>
    <property type="match status" value="1"/>
</dbReference>
<dbReference type="PROSITE" id="PS50294">
    <property type="entry name" value="WD_REPEATS_REGION"/>
    <property type="match status" value="1"/>
</dbReference>
<dbReference type="RefSeq" id="XP_025836267.1">
    <property type="nucleotide sequence ID" value="XM_025980482.1"/>
</dbReference>
<proteinExistence type="predicted"/>
<dbReference type="GeneID" id="108740024"/>
<organism evidence="3 4">
    <name type="scientific">Agrilus planipennis</name>
    <name type="common">Emerald ash borer</name>
    <name type="synonym">Agrilus marcopoli</name>
    <dbReference type="NCBI Taxonomy" id="224129"/>
    <lineage>
        <taxon>Eukaryota</taxon>
        <taxon>Metazoa</taxon>
        <taxon>Ecdysozoa</taxon>
        <taxon>Arthropoda</taxon>
        <taxon>Hexapoda</taxon>
        <taxon>Insecta</taxon>
        <taxon>Pterygota</taxon>
        <taxon>Neoptera</taxon>
        <taxon>Endopterygota</taxon>
        <taxon>Coleoptera</taxon>
        <taxon>Polyphaga</taxon>
        <taxon>Elateriformia</taxon>
        <taxon>Buprestoidea</taxon>
        <taxon>Buprestidae</taxon>
        <taxon>Agrilinae</taxon>
        <taxon>Agrilus</taxon>
    </lineage>
</organism>
<dbReference type="InterPro" id="IPR052993">
    <property type="entry name" value="CFA-57"/>
</dbReference>
<dbReference type="InParanoid" id="A0A7F5RJT7"/>
<dbReference type="InterPro" id="IPR011047">
    <property type="entry name" value="Quinoprotein_ADH-like_sf"/>
</dbReference>
<evidence type="ECO:0000256" key="1">
    <source>
        <dbReference type="PROSITE-ProRule" id="PRU00221"/>
    </source>
</evidence>
<dbReference type="SUPFAM" id="SSF50998">
    <property type="entry name" value="Quinoprotein alcohol dehydrogenase-like"/>
    <property type="match status" value="1"/>
</dbReference>
<keyword evidence="1" id="KW-0853">WD repeat</keyword>
<keyword evidence="2" id="KW-0175">Coiled coil</keyword>
<dbReference type="Gene3D" id="2.130.10.10">
    <property type="entry name" value="YVTN repeat-like/Quinoprotein amine dehydrogenase"/>
    <property type="match status" value="2"/>
</dbReference>
<dbReference type="OrthoDB" id="10251741at2759"/>
<dbReference type="PANTHER" id="PTHR32215">
    <property type="entry name" value="CILIA- AND FLAGELLA-ASSOCIATED PROTEIN 57"/>
    <property type="match status" value="1"/>
</dbReference>
<sequence>MTHLPVLQPYQSYGIRPEISGNCKFVTNDDVVFPIGGALAFHNIYQKRNKYLKLPNKGLNVSLMTVSPTRNLIAIAERGERPTVTTYDAVTHRKKKQYVIPPDKEVNAKEFIWVTFTYDTRFIICCTGEPDYTFYVFNCLRNRLESSGRGNNLNGTGTVNEIACNPNDVNLIAVVGLNVIKLMACSDSIWRQFGYNKTDNINFTSACWLSQDRLLCGSFTGRIVVIESGELKQIFFVNDLIMMDFKATEEEEKAPSDTSLHETSMAAFDEGNSLDLRVRCMITFPRGLAFVYQSGTVHFFEKETNHRYRKRNVYVIPDNSVQHEKEEPVLLTKVNSLDINPSQDHLLVTCLQKQMFTTKLWGPDISQYPETNFHELGPELHHGGIGAIDVCLWKPIFVTTGEWDRKVKIWNFDNDTLELTKQYQEDIYGVALHPTGQYMVLGFSGKLRFMVILINDLICKKEYGIRYCKLITFSTRGHLFAVVNGNVIQIFSSTSFENVINLKGHSGWIKGVSWCRNDSKIVSCGTEGAVYEWDLSTGKRLSEVILKNVFFNHIVYSSMGKDNYSVSQDGIIRQNVEWSVYRERSVTESGLECVILSNLDSMLFVTGNEGSIYSVKVPLQDDSPILEFTMHATTITKAKITHNDAFIITCSDDGDIFVWKILNAETKAIKLEKELLSSTDVLIPREILQERLNEIEFLYRRLKELENEFYYQMRQTETSYGEKIRSIHEGYCTAIQELKEKNQMMEGDHARDLTKINQDIDNMKKKHDQEMTAMEANYNEKLITEYDKYQLLEDSKTLMRKKYEEELDELRKAKATSEEEITNHFLQLLNEKKAEVEELIEEASRKKKEHEMIKQQIEDDADREIYELKSVHEKQLREEQDANMKLKGETGIIRKKLLVTYKEMEELKHTVVVLENDHTKFKNTIVNLDRDISDLKIEISERDLTIQDKEKRILEMKNRNLELEKFKFILEFKIDELKAQIEPRDKKIEEQGEQINDMVQELENLQKIIISLDLQLVELREKLAAADRELQREEKKSRAAKAMLKTIRTDIHRASGFTQDIPKLVKEIRLMYHKYNADKDFEQSQAEDCEAMNEYLRQRDFLEKTVNTLQKQIKVSQSTGGVDKYRLVNENAELVADTNLLRKQLKGEQHKIKNLESVLGLSSKYMLPSEAQKRLQAAVATRDEIRQEFTSKIKDGENRISVLRSENCRLKEKLVDDQKEVVEDVLPISDDKE</sequence>
<accession>A0A7F5RJT7</accession>
<dbReference type="Pfam" id="PF00400">
    <property type="entry name" value="WD40"/>
    <property type="match status" value="2"/>
</dbReference>
<gene>
    <name evidence="4" type="primary">LOC108740024</name>
</gene>
<dbReference type="InterPro" id="IPR001680">
    <property type="entry name" value="WD40_rpt"/>
</dbReference>
<dbReference type="Proteomes" id="UP000192223">
    <property type="component" value="Unplaced"/>
</dbReference>
<dbReference type="SUPFAM" id="SSF50978">
    <property type="entry name" value="WD40 repeat-like"/>
    <property type="match status" value="1"/>
</dbReference>
<feature type="coiled-coil region" evidence="2">
    <location>
        <begin position="793"/>
        <end position="889"/>
    </location>
</feature>
<reference evidence="4" key="1">
    <citation type="submission" date="2025-08" db="UniProtKB">
        <authorList>
            <consortium name="RefSeq"/>
        </authorList>
    </citation>
    <scope>IDENTIFICATION</scope>
    <source>
        <tissue evidence="4">Entire body</tissue>
    </source>
</reference>
<dbReference type="FunCoup" id="A0A7F5RJT7">
    <property type="interactions" value="14"/>
</dbReference>
<feature type="repeat" description="WD" evidence="1">
    <location>
        <begin position="502"/>
        <end position="543"/>
    </location>
</feature>
<feature type="repeat" description="WD" evidence="1">
    <location>
        <begin position="628"/>
        <end position="669"/>
    </location>
</feature>
<dbReference type="PROSITE" id="PS50082">
    <property type="entry name" value="WD_REPEATS_2"/>
    <property type="match status" value="2"/>
</dbReference>
<dbReference type="InterPro" id="IPR015943">
    <property type="entry name" value="WD40/YVTN_repeat-like_dom_sf"/>
</dbReference>
<dbReference type="Gene3D" id="1.10.287.1490">
    <property type="match status" value="1"/>
</dbReference>
<dbReference type="KEGG" id="apln:108740024"/>
<keyword evidence="3" id="KW-1185">Reference proteome</keyword>
<dbReference type="AlphaFoldDB" id="A0A7F5RJT7"/>
<dbReference type="InterPro" id="IPR036322">
    <property type="entry name" value="WD40_repeat_dom_sf"/>
</dbReference>
<protein>
    <submittedName>
        <fullName evidence="4">Cilia- and flagella-associated protein 57-like</fullName>
    </submittedName>
</protein>
<evidence type="ECO:0000256" key="2">
    <source>
        <dbReference type="SAM" id="Coils"/>
    </source>
</evidence>
<evidence type="ECO:0000313" key="3">
    <source>
        <dbReference type="Proteomes" id="UP000192223"/>
    </source>
</evidence>
<name>A0A7F5RJT7_AGRPL</name>